<keyword evidence="8 9" id="KW-0472">Membrane</keyword>
<evidence type="ECO:0000256" key="6">
    <source>
        <dbReference type="ARBA" id="ARBA00022989"/>
    </source>
</evidence>
<name>A0A660HRJ3_9EURY</name>
<evidence type="ECO:0000256" key="8">
    <source>
        <dbReference type="ARBA" id="ARBA00023136"/>
    </source>
</evidence>
<dbReference type="FunFam" id="1.20.1510.10:FF:000006">
    <property type="entry name" value="Divalent cation efflux transporter"/>
    <property type="match status" value="1"/>
</dbReference>
<evidence type="ECO:0000256" key="1">
    <source>
        <dbReference type="ARBA" id="ARBA00004651"/>
    </source>
</evidence>
<dbReference type="NCBIfam" id="TIGR01297">
    <property type="entry name" value="CDF"/>
    <property type="match status" value="1"/>
</dbReference>
<evidence type="ECO:0000313" key="12">
    <source>
        <dbReference type="EMBL" id="AYK14921.1"/>
    </source>
</evidence>
<feature type="transmembrane region" description="Helical" evidence="9">
    <location>
        <begin position="57"/>
        <end position="81"/>
    </location>
</feature>
<evidence type="ECO:0000256" key="5">
    <source>
        <dbReference type="ARBA" id="ARBA00022692"/>
    </source>
</evidence>
<evidence type="ECO:0000259" key="10">
    <source>
        <dbReference type="Pfam" id="PF01545"/>
    </source>
</evidence>
<dbReference type="InterPro" id="IPR050291">
    <property type="entry name" value="CDF_Transporter"/>
</dbReference>
<reference evidence="12" key="2">
    <citation type="submission" date="2018-10" db="EMBL/GenBank/DDBJ databases">
        <authorList>
            <person name="Fischer M.A."/>
            <person name="Kern T."/>
            <person name="Deppenmeier U."/>
            <person name="Schmitz R.A."/>
            <person name="Rother M."/>
        </authorList>
    </citation>
    <scope>NUCLEOTIDE SEQUENCE</scope>
    <source>
        <strain evidence="12">E03.2</strain>
    </source>
</reference>
<dbReference type="GO" id="GO:0008324">
    <property type="term" value="F:monoatomic cation transmembrane transporter activity"/>
    <property type="evidence" value="ECO:0007669"/>
    <property type="project" value="InterPro"/>
</dbReference>
<evidence type="ECO:0000256" key="3">
    <source>
        <dbReference type="ARBA" id="ARBA00022448"/>
    </source>
</evidence>
<dbReference type="Proteomes" id="UP000053087">
    <property type="component" value="Chromosome"/>
</dbReference>
<dbReference type="KEGG" id="mfz:AOB57_006665"/>
<comment type="subcellular location">
    <subcellularLocation>
        <location evidence="1">Cell membrane</location>
        <topology evidence="1">Multi-pass membrane protein</topology>
    </subcellularLocation>
</comment>
<dbReference type="EMBL" id="CP032683">
    <property type="protein sequence ID" value="AYK14921.1"/>
    <property type="molecule type" value="Genomic_DNA"/>
</dbReference>
<keyword evidence="6 9" id="KW-1133">Transmembrane helix</keyword>
<evidence type="ECO:0000256" key="9">
    <source>
        <dbReference type="SAM" id="Phobius"/>
    </source>
</evidence>
<dbReference type="SUPFAM" id="SSF160240">
    <property type="entry name" value="Cation efflux protein cytoplasmic domain-like"/>
    <property type="match status" value="1"/>
</dbReference>
<dbReference type="InterPro" id="IPR058533">
    <property type="entry name" value="Cation_efflux_TM"/>
</dbReference>
<evidence type="ECO:0000259" key="11">
    <source>
        <dbReference type="Pfam" id="PF16916"/>
    </source>
</evidence>
<sequence>MFFYKILSQIFSQGGLRQIKTGPNTSRKEHSRAHTHGVVDPELLSTSKGLYAVKWSFAGLIATALFQVSIVWVSGSVALLADTLHNFGDAATAVPLGLAFFLSRKKPNKRFTYGYGRVEDLAGLIIVFLIFLSAVVAAYESISRFFFPQPVEFLGGVMAASIVGFLGNELVAKFRIKIGKEIGSAALVADGYHARADGFTSLAVLLGALGIWLGYPVADPLAGFLITIAILKIVWDAGKSVFSRMLDGVEPDIVDEIYLIVKKVEEVRDVTEVRVRWLGHRLYAEVNIAVDPVLSVEEGHAIAVEVRHRMMHSLDYLSNVVVHVDPLGSAGESFHRLSEHEHDNLPSHSH</sequence>
<keyword evidence="7" id="KW-0406">Ion transport</keyword>
<dbReference type="OrthoDB" id="8907at2157"/>
<reference evidence="12 14" key="1">
    <citation type="journal article" date="2016" name="Int. J. Syst. Evol. Microbiol.">
        <title>Methanosarcina flavescens sp. nov., a methanogenic archaeon isolated from a full-scale anaerobic digester.</title>
        <authorList>
            <person name="Kern T."/>
            <person name="Fischer M.A."/>
            <person name="Deppenmeier U."/>
            <person name="Schmitz R.A."/>
            <person name="Rother M."/>
        </authorList>
    </citation>
    <scope>NUCLEOTIDE SEQUENCE [LARGE SCALE GENOMIC DNA]</scope>
    <source>
        <strain evidence="12 14">E03.2</strain>
    </source>
</reference>
<dbReference type="EMBL" id="JAAYQL010000071">
    <property type="protein sequence ID" value="NLK33451.1"/>
    <property type="molecule type" value="Genomic_DNA"/>
</dbReference>
<dbReference type="InterPro" id="IPR027469">
    <property type="entry name" value="Cation_efflux_TMD_sf"/>
</dbReference>
<evidence type="ECO:0000313" key="13">
    <source>
        <dbReference type="EMBL" id="NLK33451.1"/>
    </source>
</evidence>
<evidence type="ECO:0000313" key="15">
    <source>
        <dbReference type="Proteomes" id="UP000585579"/>
    </source>
</evidence>
<keyword evidence="3" id="KW-0813">Transport</keyword>
<reference evidence="13 15" key="3">
    <citation type="journal article" date="2020" name="Biotechnol. Biofuels">
        <title>New insights from the biogas microbiome by comprehensive genome-resolved metagenomics of nearly 1600 species originating from multiple anaerobic digesters.</title>
        <authorList>
            <person name="Campanaro S."/>
            <person name="Treu L."/>
            <person name="Rodriguez-R L.M."/>
            <person name="Kovalovszki A."/>
            <person name="Ziels R.M."/>
            <person name="Maus I."/>
            <person name="Zhu X."/>
            <person name="Kougias P.G."/>
            <person name="Basile A."/>
            <person name="Luo G."/>
            <person name="Schluter A."/>
            <person name="Konstantinidis K.T."/>
            <person name="Angelidaki I."/>
        </authorList>
    </citation>
    <scope>NUCLEOTIDE SEQUENCE [LARGE SCALE GENOMIC DNA]</scope>
    <source>
        <strain evidence="13">AS22ysBPME_46</strain>
    </source>
</reference>
<dbReference type="GO" id="GO:0005886">
    <property type="term" value="C:plasma membrane"/>
    <property type="evidence" value="ECO:0007669"/>
    <property type="project" value="UniProtKB-SubCell"/>
</dbReference>
<protein>
    <submittedName>
        <fullName evidence="12">Cation transporter</fullName>
    </submittedName>
</protein>
<feature type="domain" description="Cation efflux protein transmembrane" evidence="10">
    <location>
        <begin position="56"/>
        <end position="245"/>
    </location>
</feature>
<dbReference type="Gene3D" id="1.20.1510.10">
    <property type="entry name" value="Cation efflux protein transmembrane domain"/>
    <property type="match status" value="1"/>
</dbReference>
<dbReference type="InterPro" id="IPR002524">
    <property type="entry name" value="Cation_efflux"/>
</dbReference>
<dbReference type="Pfam" id="PF01545">
    <property type="entry name" value="Cation_efflux"/>
    <property type="match status" value="1"/>
</dbReference>
<dbReference type="PANTHER" id="PTHR43840">
    <property type="entry name" value="MITOCHONDRIAL METAL TRANSPORTER 1-RELATED"/>
    <property type="match status" value="1"/>
</dbReference>
<feature type="transmembrane region" description="Helical" evidence="9">
    <location>
        <begin position="153"/>
        <end position="171"/>
    </location>
</feature>
<feature type="transmembrane region" description="Helical" evidence="9">
    <location>
        <begin position="124"/>
        <end position="147"/>
    </location>
</feature>
<keyword evidence="14" id="KW-1185">Reference proteome</keyword>
<dbReference type="Pfam" id="PF16916">
    <property type="entry name" value="ZT_dimer"/>
    <property type="match status" value="1"/>
</dbReference>
<feature type="transmembrane region" description="Helical" evidence="9">
    <location>
        <begin position="192"/>
        <end position="215"/>
    </location>
</feature>
<dbReference type="InterPro" id="IPR036837">
    <property type="entry name" value="Cation_efflux_CTD_sf"/>
</dbReference>
<evidence type="ECO:0000313" key="14">
    <source>
        <dbReference type="Proteomes" id="UP000053087"/>
    </source>
</evidence>
<keyword evidence="4" id="KW-1003">Cell membrane</keyword>
<dbReference type="FunFam" id="3.30.70.1350:FF:000014">
    <property type="entry name" value="Cation efflux system protein"/>
    <property type="match status" value="1"/>
</dbReference>
<evidence type="ECO:0000256" key="2">
    <source>
        <dbReference type="ARBA" id="ARBA00008114"/>
    </source>
</evidence>
<feature type="transmembrane region" description="Helical" evidence="9">
    <location>
        <begin position="87"/>
        <end position="103"/>
    </location>
</feature>
<evidence type="ECO:0000256" key="4">
    <source>
        <dbReference type="ARBA" id="ARBA00022475"/>
    </source>
</evidence>
<dbReference type="SUPFAM" id="SSF161111">
    <property type="entry name" value="Cation efflux protein transmembrane domain-like"/>
    <property type="match status" value="1"/>
</dbReference>
<evidence type="ECO:0000256" key="7">
    <source>
        <dbReference type="ARBA" id="ARBA00023065"/>
    </source>
</evidence>
<proteinExistence type="inferred from homology"/>
<organism evidence="12 14">
    <name type="scientific">Methanosarcina flavescens</name>
    <dbReference type="NCBI Taxonomy" id="1715806"/>
    <lineage>
        <taxon>Archaea</taxon>
        <taxon>Methanobacteriati</taxon>
        <taxon>Methanobacteriota</taxon>
        <taxon>Stenosarchaea group</taxon>
        <taxon>Methanomicrobia</taxon>
        <taxon>Methanosarcinales</taxon>
        <taxon>Methanosarcinaceae</taxon>
        <taxon>Methanosarcina</taxon>
    </lineage>
</organism>
<dbReference type="PANTHER" id="PTHR43840:SF15">
    <property type="entry name" value="MITOCHONDRIAL METAL TRANSPORTER 1-RELATED"/>
    <property type="match status" value="1"/>
</dbReference>
<dbReference type="InterPro" id="IPR027470">
    <property type="entry name" value="Cation_efflux_CTD"/>
</dbReference>
<accession>A0A660HRJ3</accession>
<feature type="domain" description="Cation efflux protein cytoplasmic" evidence="11">
    <location>
        <begin position="250"/>
        <end position="326"/>
    </location>
</feature>
<dbReference type="Gene3D" id="3.30.70.1350">
    <property type="entry name" value="Cation efflux protein, cytoplasmic domain"/>
    <property type="match status" value="1"/>
</dbReference>
<dbReference type="Proteomes" id="UP000585579">
    <property type="component" value="Unassembled WGS sequence"/>
</dbReference>
<gene>
    <name evidence="12" type="ORF">AOB57_006665</name>
    <name evidence="13" type="ORF">GX302_11695</name>
</gene>
<comment type="similarity">
    <text evidence="2">Belongs to the cation diffusion facilitator (CDF) transporter (TC 2.A.4) family.</text>
</comment>
<keyword evidence="5 9" id="KW-0812">Transmembrane</keyword>
<dbReference type="AlphaFoldDB" id="A0A660HRJ3"/>